<evidence type="ECO:0000256" key="2">
    <source>
        <dbReference type="SAM" id="SignalP"/>
    </source>
</evidence>
<feature type="compositionally biased region" description="Basic and acidic residues" evidence="1">
    <location>
        <begin position="28"/>
        <end position="64"/>
    </location>
</feature>
<evidence type="ECO:0000313" key="3">
    <source>
        <dbReference type="EMBL" id="CAI5445639.1"/>
    </source>
</evidence>
<keyword evidence="4" id="KW-1185">Reference proteome</keyword>
<feature type="region of interest" description="Disordered" evidence="1">
    <location>
        <begin position="24"/>
        <end position="210"/>
    </location>
</feature>
<reference evidence="3" key="1">
    <citation type="submission" date="2022-11" db="EMBL/GenBank/DDBJ databases">
        <authorList>
            <person name="Kikuchi T."/>
        </authorList>
    </citation>
    <scope>NUCLEOTIDE SEQUENCE</scope>
    <source>
        <strain evidence="3">PS1010</strain>
    </source>
</reference>
<gene>
    <name evidence="3" type="ORF">CAMP_LOCUS8276</name>
</gene>
<name>A0A9P1IHK8_9PELO</name>
<proteinExistence type="predicted"/>
<dbReference type="AlphaFoldDB" id="A0A9P1IHK8"/>
<keyword evidence="2" id="KW-0732">Signal</keyword>
<feature type="compositionally biased region" description="Low complexity" evidence="1">
    <location>
        <begin position="72"/>
        <end position="132"/>
    </location>
</feature>
<dbReference type="EMBL" id="CANHGI010000003">
    <property type="protein sequence ID" value="CAI5445639.1"/>
    <property type="molecule type" value="Genomic_DNA"/>
</dbReference>
<accession>A0A9P1IHK8</accession>
<comment type="caution">
    <text evidence="3">The sequence shown here is derived from an EMBL/GenBank/DDBJ whole genome shotgun (WGS) entry which is preliminary data.</text>
</comment>
<organism evidence="3 4">
    <name type="scientific">Caenorhabditis angaria</name>
    <dbReference type="NCBI Taxonomy" id="860376"/>
    <lineage>
        <taxon>Eukaryota</taxon>
        <taxon>Metazoa</taxon>
        <taxon>Ecdysozoa</taxon>
        <taxon>Nematoda</taxon>
        <taxon>Chromadorea</taxon>
        <taxon>Rhabditida</taxon>
        <taxon>Rhabditina</taxon>
        <taxon>Rhabditomorpha</taxon>
        <taxon>Rhabditoidea</taxon>
        <taxon>Rhabditidae</taxon>
        <taxon>Peloderinae</taxon>
        <taxon>Caenorhabditis</taxon>
    </lineage>
</organism>
<evidence type="ECO:0008006" key="5">
    <source>
        <dbReference type="Google" id="ProtNLM"/>
    </source>
</evidence>
<sequence length="237" mass="25590">MKILPIFLFITVVSSFGFVRKSHPRNVRKIEESQSCSEEKEEVRGNGECEEEVKSTKKPRTDKPKRTRKPSTTKTTPKPTTTTELTTPKPSTTTPSTTTTTTTTTACPTTTRTELPTTTTPKPTTASTTTDPLRNPSTPFEPNTGGAPELQLNPAENTEDVAIENTPEQLRKPDSPLNPSKVNVIPDLGFGFGGPSRDEGLGGTGNLQNSAVGSQRRIGFSVEVSTPKPVVLAKRLL</sequence>
<protein>
    <recommendedName>
        <fullName evidence="5">Integumentary mucin C.1-like</fullName>
    </recommendedName>
</protein>
<feature type="signal peptide" evidence="2">
    <location>
        <begin position="1"/>
        <end position="15"/>
    </location>
</feature>
<evidence type="ECO:0000313" key="4">
    <source>
        <dbReference type="Proteomes" id="UP001152747"/>
    </source>
</evidence>
<feature type="chain" id="PRO_5040132066" description="Integumentary mucin C.1-like" evidence="2">
    <location>
        <begin position="16"/>
        <end position="237"/>
    </location>
</feature>
<evidence type="ECO:0000256" key="1">
    <source>
        <dbReference type="SAM" id="MobiDB-lite"/>
    </source>
</evidence>
<dbReference type="Proteomes" id="UP001152747">
    <property type="component" value="Unassembled WGS sequence"/>
</dbReference>